<sequence>MFVLKEAHSYQPIITLLLARCAVRNGVPCEDLVAEALFSVDTRAKFANNTARRFEQIPVTTVESDWKLFKRSLLEATAECCGYKRVGLPPG</sequence>
<name>A0A183J823_9BILA</name>
<proteinExistence type="predicted"/>
<dbReference type="AlphaFoldDB" id="A0A183J823"/>
<keyword evidence="2" id="KW-1185">Reference proteome</keyword>
<evidence type="ECO:0000313" key="3">
    <source>
        <dbReference type="WBParaSite" id="SBAD_0001242101-mRNA-1"/>
    </source>
</evidence>
<evidence type="ECO:0000313" key="1">
    <source>
        <dbReference type="EMBL" id="VDP44814.1"/>
    </source>
</evidence>
<dbReference type="WBParaSite" id="SBAD_0001242101-mRNA-1">
    <property type="protein sequence ID" value="SBAD_0001242101-mRNA-1"/>
    <property type="gene ID" value="SBAD_0001242101"/>
</dbReference>
<dbReference type="Proteomes" id="UP000270296">
    <property type="component" value="Unassembled WGS sequence"/>
</dbReference>
<dbReference type="EMBL" id="UZAM01016796">
    <property type="protein sequence ID" value="VDP44814.1"/>
    <property type="molecule type" value="Genomic_DNA"/>
</dbReference>
<protein>
    <submittedName>
        <fullName evidence="3">Transposase</fullName>
    </submittedName>
</protein>
<gene>
    <name evidence="1" type="ORF">SBAD_LOCUS12021</name>
</gene>
<reference evidence="3" key="1">
    <citation type="submission" date="2016-06" db="UniProtKB">
        <authorList>
            <consortium name="WormBaseParasite"/>
        </authorList>
    </citation>
    <scope>IDENTIFICATION</scope>
</reference>
<organism evidence="3">
    <name type="scientific">Soboliphyme baturini</name>
    <dbReference type="NCBI Taxonomy" id="241478"/>
    <lineage>
        <taxon>Eukaryota</taxon>
        <taxon>Metazoa</taxon>
        <taxon>Ecdysozoa</taxon>
        <taxon>Nematoda</taxon>
        <taxon>Enoplea</taxon>
        <taxon>Dorylaimia</taxon>
        <taxon>Dioctophymatida</taxon>
        <taxon>Dioctophymatoidea</taxon>
        <taxon>Soboliphymatidae</taxon>
        <taxon>Soboliphyme</taxon>
    </lineage>
</organism>
<reference evidence="1 2" key="2">
    <citation type="submission" date="2018-11" db="EMBL/GenBank/DDBJ databases">
        <authorList>
            <consortium name="Pathogen Informatics"/>
        </authorList>
    </citation>
    <scope>NUCLEOTIDE SEQUENCE [LARGE SCALE GENOMIC DNA]</scope>
</reference>
<accession>A0A183J823</accession>
<evidence type="ECO:0000313" key="2">
    <source>
        <dbReference type="Proteomes" id="UP000270296"/>
    </source>
</evidence>